<evidence type="ECO:0000313" key="2">
    <source>
        <dbReference type="Proteomes" id="UP000287394"/>
    </source>
</evidence>
<dbReference type="RefSeq" id="WP_119322328.1">
    <property type="nucleotide sequence ID" value="NZ_AP025739.1"/>
</dbReference>
<accession>A0A402CYC4</accession>
<reference evidence="1 2" key="1">
    <citation type="journal article" date="2019" name="Int. J. Syst. Evol. Microbiol.">
        <title>Capsulimonas corticalis gen. nov., sp. nov., an aerobic capsulated bacterium, of a novel bacterial order, Capsulimonadales ord. nov., of the class Armatimonadia of the phylum Armatimonadetes.</title>
        <authorList>
            <person name="Li J."/>
            <person name="Kudo C."/>
            <person name="Tonouchi A."/>
        </authorList>
    </citation>
    <scope>NUCLEOTIDE SEQUENCE [LARGE SCALE GENOMIC DNA]</scope>
    <source>
        <strain evidence="1 2">AX-7</strain>
    </source>
</reference>
<protein>
    <submittedName>
        <fullName evidence="1">Uncharacterized protein</fullName>
    </submittedName>
</protein>
<name>A0A402CYC4_9BACT</name>
<organism evidence="1 2">
    <name type="scientific">Capsulimonas corticalis</name>
    <dbReference type="NCBI Taxonomy" id="2219043"/>
    <lineage>
        <taxon>Bacteria</taxon>
        <taxon>Bacillati</taxon>
        <taxon>Armatimonadota</taxon>
        <taxon>Armatimonadia</taxon>
        <taxon>Capsulimonadales</taxon>
        <taxon>Capsulimonadaceae</taxon>
        <taxon>Capsulimonas</taxon>
    </lineage>
</organism>
<keyword evidence="2" id="KW-1185">Reference proteome</keyword>
<evidence type="ECO:0000313" key="1">
    <source>
        <dbReference type="EMBL" id="BDI31389.1"/>
    </source>
</evidence>
<proteinExistence type="predicted"/>
<dbReference type="KEGG" id="ccot:CCAX7_34400"/>
<gene>
    <name evidence="1" type="ORF">CCAX7_34400</name>
</gene>
<dbReference type="EMBL" id="AP025739">
    <property type="protein sequence ID" value="BDI31389.1"/>
    <property type="molecule type" value="Genomic_DNA"/>
</dbReference>
<dbReference type="AlphaFoldDB" id="A0A402CYC4"/>
<dbReference type="Proteomes" id="UP000287394">
    <property type="component" value="Chromosome"/>
</dbReference>
<sequence length="119" mass="12296">MPQSKSLTDLPGRLIAILVFLAGIAMLCFVFMEAMHLFQSPVPGLALPVAKGATAPPAANIGAALATYVMRIGLLGLMALAGSVIASKGIHLYFAANQWAEAHGHGEKASPVTNTQNNA</sequence>